<dbReference type="OrthoDB" id="9786266at2"/>
<evidence type="ECO:0000313" key="3">
    <source>
        <dbReference type="EMBL" id="RUM07897.1"/>
    </source>
</evidence>
<comment type="caution">
    <text evidence="3">The sequence shown here is derived from an EMBL/GenBank/DDBJ whole genome shotgun (WGS) entry which is preliminary data.</text>
</comment>
<proteinExistence type="predicted"/>
<accession>A0A432P5U5</accession>
<dbReference type="RefSeq" id="WP_126908316.1">
    <property type="nucleotide sequence ID" value="NZ_ML133752.1"/>
</dbReference>
<name>A0A432P5U5_9HYPH</name>
<evidence type="ECO:0000256" key="1">
    <source>
        <dbReference type="SAM" id="MobiDB-lite"/>
    </source>
</evidence>
<gene>
    <name evidence="3" type="ORF">EFR84_07195</name>
</gene>
<evidence type="ECO:0000313" key="4">
    <source>
        <dbReference type="Proteomes" id="UP000278081"/>
    </source>
</evidence>
<dbReference type="Pfam" id="PF04069">
    <property type="entry name" value="OpuAC"/>
    <property type="match status" value="1"/>
</dbReference>
<dbReference type="GO" id="GO:0022857">
    <property type="term" value="F:transmembrane transporter activity"/>
    <property type="evidence" value="ECO:0007669"/>
    <property type="project" value="InterPro"/>
</dbReference>
<feature type="region of interest" description="Disordered" evidence="1">
    <location>
        <begin position="13"/>
        <end position="38"/>
    </location>
</feature>
<dbReference type="EMBL" id="RJTJ01000005">
    <property type="protein sequence ID" value="RUM07897.1"/>
    <property type="molecule type" value="Genomic_DNA"/>
</dbReference>
<feature type="domain" description="ABC-type glycine betaine transport system substrate-binding" evidence="2">
    <location>
        <begin position="98"/>
        <end position="382"/>
    </location>
</feature>
<evidence type="ECO:0000259" key="2">
    <source>
        <dbReference type="Pfam" id="PF04069"/>
    </source>
</evidence>
<dbReference type="Gene3D" id="3.40.190.10">
    <property type="entry name" value="Periplasmic binding protein-like II"/>
    <property type="match status" value="1"/>
</dbReference>
<sequence>MRAWPLRRHCRRSLSRRSAQRPISPIANGVPDPNDQENFRSAPAAQLTIRRGRACGDPAPLNDAAKKGNRNEKLLASTCLTFGLFAGASIGHAAECGTITIASMNWQSAEVLSNLDKIILNDGYGCEAEITTGDTVPTITSMAEKGEPDIAPEAWIDLLPDVVKKGIDEKKLVVASTSLPDGGINGWWIPKYIADAHPDIKTIPDVLKHPELFPDAEDSSKGAIYNGPQGWGATVITANLYKAYGADKAGFTLVDSGSAGALDASIAKAYEQKKGWLGFYWAPTALLGKYEMVKLDWGVDYDKEMWSKCISVADCADPKPSAWPTDHIVTLVSTKFSDKADKAVMDYLNKRAWSNDTVGKLMAWMTDNQATGEDGAKHFLKENKDIWTKWVTPEAAEKIEASL</sequence>
<dbReference type="Proteomes" id="UP000278081">
    <property type="component" value="Unassembled WGS sequence"/>
</dbReference>
<protein>
    <submittedName>
        <fullName evidence="3">ABC transporter substrate-binding protein</fullName>
    </submittedName>
</protein>
<dbReference type="GO" id="GO:0043190">
    <property type="term" value="C:ATP-binding cassette (ABC) transporter complex"/>
    <property type="evidence" value="ECO:0007669"/>
    <property type="project" value="InterPro"/>
</dbReference>
<dbReference type="AlphaFoldDB" id="A0A432P5U5"/>
<dbReference type="SUPFAM" id="SSF53850">
    <property type="entry name" value="Periplasmic binding protein-like II"/>
    <property type="match status" value="1"/>
</dbReference>
<organism evidence="3 4">
    <name type="scientific">Rhizobium chutanense</name>
    <dbReference type="NCBI Taxonomy" id="2035448"/>
    <lineage>
        <taxon>Bacteria</taxon>
        <taxon>Pseudomonadati</taxon>
        <taxon>Pseudomonadota</taxon>
        <taxon>Alphaproteobacteria</taxon>
        <taxon>Hyphomicrobiales</taxon>
        <taxon>Rhizobiaceae</taxon>
        <taxon>Rhizobium/Agrobacterium group</taxon>
        <taxon>Rhizobium</taxon>
    </lineage>
</organism>
<dbReference type="InterPro" id="IPR007210">
    <property type="entry name" value="ABC_Gly_betaine_transp_sub-bd"/>
</dbReference>
<reference evidence="3 4" key="1">
    <citation type="submission" date="2018-11" db="EMBL/GenBank/DDBJ databases">
        <title>Rhizobium chutanense sp. nov., isolated from root nodules of Phaseolus vulgaris in China.</title>
        <authorList>
            <person name="Huo Y."/>
        </authorList>
    </citation>
    <scope>NUCLEOTIDE SEQUENCE [LARGE SCALE GENOMIC DNA]</scope>
    <source>
        <strain evidence="3 4">C16</strain>
    </source>
</reference>
<dbReference type="Gene3D" id="3.40.190.100">
    <property type="entry name" value="Glycine betaine-binding periplasmic protein, domain 2"/>
    <property type="match status" value="1"/>
</dbReference>
<dbReference type="CDD" id="cd13641">
    <property type="entry name" value="PBP2_HisX_like"/>
    <property type="match status" value="1"/>
</dbReference>